<dbReference type="Proteomes" id="UP001642464">
    <property type="component" value="Unassembled WGS sequence"/>
</dbReference>
<keyword evidence="2" id="KW-1185">Reference proteome</keyword>
<dbReference type="Gene3D" id="3.40.50.620">
    <property type="entry name" value="HUPs"/>
    <property type="match status" value="1"/>
</dbReference>
<dbReference type="InterPro" id="IPR014729">
    <property type="entry name" value="Rossmann-like_a/b/a_fold"/>
</dbReference>
<organism evidence="1 2">
    <name type="scientific">Durusdinium trenchii</name>
    <dbReference type="NCBI Taxonomy" id="1381693"/>
    <lineage>
        <taxon>Eukaryota</taxon>
        <taxon>Sar</taxon>
        <taxon>Alveolata</taxon>
        <taxon>Dinophyceae</taxon>
        <taxon>Suessiales</taxon>
        <taxon>Symbiodiniaceae</taxon>
        <taxon>Durusdinium</taxon>
    </lineage>
</organism>
<reference evidence="1 2" key="1">
    <citation type="submission" date="2024-02" db="EMBL/GenBank/DDBJ databases">
        <authorList>
            <person name="Chen Y."/>
            <person name="Shah S."/>
            <person name="Dougan E. K."/>
            <person name="Thang M."/>
            <person name="Chan C."/>
        </authorList>
    </citation>
    <scope>NUCLEOTIDE SEQUENCE [LARGE SCALE GENOMIC DNA]</scope>
</reference>
<dbReference type="SUPFAM" id="SSF52374">
    <property type="entry name" value="Nucleotidylyl transferase"/>
    <property type="match status" value="1"/>
</dbReference>
<name>A0ABP0M3H2_9DINO</name>
<comment type="caution">
    <text evidence="1">The sequence shown here is derived from an EMBL/GenBank/DDBJ whole genome shotgun (WGS) entry which is preliminary data.</text>
</comment>
<accession>A0ABP0M3H2</accession>
<protein>
    <submittedName>
        <fullName evidence="1">Uncharacterized protein</fullName>
    </submittedName>
</protein>
<dbReference type="EMBL" id="CAXAMM010019002">
    <property type="protein sequence ID" value="CAK9044795.1"/>
    <property type="molecule type" value="Genomic_DNA"/>
</dbReference>
<evidence type="ECO:0000313" key="2">
    <source>
        <dbReference type="Proteomes" id="UP001642464"/>
    </source>
</evidence>
<proteinExistence type="predicted"/>
<sequence length="245" mass="28047">MEGLFLEKLSPLLDELKDGSLVALLTMTGSCCPVTRAHCMAFECSRQMLLGEIEREHHGRSKRPRVNYEAKKNEHFEEVLGLLSLNNEQKVCKKMRGKGMPSISYEDRAHLVQLATADVPWMSFNPMREQDAAKSIQLKWPNLRFIRYELNGADDVCRFAKWRWCSPSRRFITMGRPHFTAEVIKGATRAQVQVNGEYFILGRELPDISSTAVRAALREGNRKHISQMLHPLVAKWLINCGIYSV</sequence>
<gene>
    <name evidence="1" type="ORF">SCF082_LOCUS25401</name>
</gene>
<evidence type="ECO:0000313" key="1">
    <source>
        <dbReference type="EMBL" id="CAK9044795.1"/>
    </source>
</evidence>